<dbReference type="InterPro" id="IPR038765">
    <property type="entry name" value="Papain-like_cys_pep_sf"/>
</dbReference>
<dbReference type="InterPro" id="IPR005331">
    <property type="entry name" value="Sulfotransferase"/>
</dbReference>
<evidence type="ECO:0000256" key="11">
    <source>
        <dbReference type="RuleBase" id="RU363115"/>
    </source>
</evidence>
<dbReference type="InterPro" id="IPR005078">
    <property type="entry name" value="Peptidase_C54"/>
</dbReference>
<keyword evidence="3" id="KW-0813">Transport</keyword>
<dbReference type="GO" id="GO:0005737">
    <property type="term" value="C:cytoplasm"/>
    <property type="evidence" value="ECO:0007669"/>
    <property type="project" value="UniProtKB-SubCell"/>
</dbReference>
<evidence type="ECO:0000259" key="12">
    <source>
        <dbReference type="Pfam" id="PF03416"/>
    </source>
</evidence>
<comment type="caution">
    <text evidence="13">The sequence shown here is derived from an EMBL/GenBank/DDBJ whole genome shotgun (WGS) entry which is preliminary data.</text>
</comment>
<dbReference type="GO" id="GO:0008146">
    <property type="term" value="F:sulfotransferase activity"/>
    <property type="evidence" value="ECO:0007669"/>
    <property type="project" value="InterPro"/>
</dbReference>
<evidence type="ECO:0000256" key="7">
    <source>
        <dbReference type="ARBA" id="ARBA00022807"/>
    </source>
</evidence>
<dbReference type="GO" id="GO:0035973">
    <property type="term" value="P:aggrephagy"/>
    <property type="evidence" value="ECO:0007669"/>
    <property type="project" value="TreeGrafter"/>
</dbReference>
<comment type="subcellular location">
    <subcellularLocation>
        <location evidence="1 11">Cytoplasm</location>
    </subcellularLocation>
</comment>
<dbReference type="SUPFAM" id="SSF54001">
    <property type="entry name" value="Cysteine proteinases"/>
    <property type="match status" value="1"/>
</dbReference>
<evidence type="ECO:0000256" key="5">
    <source>
        <dbReference type="ARBA" id="ARBA00022670"/>
    </source>
</evidence>
<comment type="catalytic activity">
    <reaction evidence="10">
        <text>[protein]-C-terminal L-amino acid-glycyl-phosphatidylethanolamide + H2O = [protein]-C-terminal L-amino acid-glycine + a 1,2-diacyl-sn-glycero-3-phosphoethanolamine</text>
        <dbReference type="Rhea" id="RHEA:67548"/>
        <dbReference type="Rhea" id="RHEA-COMP:17323"/>
        <dbReference type="Rhea" id="RHEA-COMP:17324"/>
        <dbReference type="ChEBI" id="CHEBI:15377"/>
        <dbReference type="ChEBI" id="CHEBI:64612"/>
        <dbReference type="ChEBI" id="CHEBI:172940"/>
        <dbReference type="ChEBI" id="CHEBI:172941"/>
    </reaction>
    <physiologicalReaction direction="left-to-right" evidence="10">
        <dbReference type="Rhea" id="RHEA:67549"/>
    </physiologicalReaction>
</comment>
<dbReference type="GO" id="GO:0015031">
    <property type="term" value="P:protein transport"/>
    <property type="evidence" value="ECO:0007669"/>
    <property type="project" value="UniProtKB-KW"/>
</dbReference>
<dbReference type="GO" id="GO:0016020">
    <property type="term" value="C:membrane"/>
    <property type="evidence" value="ECO:0007669"/>
    <property type="project" value="InterPro"/>
</dbReference>
<keyword evidence="9 11" id="KW-0072">Autophagy</keyword>
<keyword evidence="4 11" id="KW-0963">Cytoplasm</keyword>
<proteinExistence type="inferred from homology"/>
<dbReference type="EC" id="3.4.22.-" evidence="11"/>
<evidence type="ECO:0000313" key="13">
    <source>
        <dbReference type="EMBL" id="KAF1771783.1"/>
    </source>
</evidence>
<evidence type="ECO:0000256" key="3">
    <source>
        <dbReference type="ARBA" id="ARBA00022448"/>
    </source>
</evidence>
<organism evidence="13 14">
    <name type="scientific">Caenorhabditis remanei</name>
    <name type="common">Caenorhabditis vulgaris</name>
    <dbReference type="NCBI Taxonomy" id="31234"/>
    <lineage>
        <taxon>Eukaryota</taxon>
        <taxon>Metazoa</taxon>
        <taxon>Ecdysozoa</taxon>
        <taxon>Nematoda</taxon>
        <taxon>Chromadorea</taxon>
        <taxon>Rhabditida</taxon>
        <taxon>Rhabditina</taxon>
        <taxon>Rhabditomorpha</taxon>
        <taxon>Rhabditoidea</taxon>
        <taxon>Rhabditidae</taxon>
        <taxon>Peloderinae</taxon>
        <taxon>Caenorhabditis</taxon>
    </lineage>
</organism>
<feature type="domain" description="Peptidase C54 catalytic" evidence="12">
    <location>
        <begin position="51"/>
        <end position="384"/>
    </location>
</feature>
<comment type="similarity">
    <text evidence="2 11">Belongs to the peptidase C54 family.</text>
</comment>
<evidence type="ECO:0000313" key="14">
    <source>
        <dbReference type="Proteomes" id="UP000483820"/>
    </source>
</evidence>
<keyword evidence="6 11" id="KW-0378">Hydrolase</keyword>
<accession>A0A6A5HYI8</accession>
<reference evidence="13 14" key="1">
    <citation type="submission" date="2019-12" db="EMBL/GenBank/DDBJ databases">
        <title>Chromosome-level assembly of the Caenorhabditis remanei genome.</title>
        <authorList>
            <person name="Teterina A.A."/>
            <person name="Willis J.H."/>
            <person name="Phillips P.C."/>
        </authorList>
    </citation>
    <scope>NUCLEOTIDE SEQUENCE [LARGE SCALE GENOMIC DNA]</scope>
    <source>
        <strain evidence="13 14">PX506</strain>
        <tissue evidence="13">Whole organism</tissue>
    </source>
</reference>
<dbReference type="Pfam" id="PF03567">
    <property type="entry name" value="Sulfotransfer_2"/>
    <property type="match status" value="1"/>
</dbReference>
<dbReference type="RefSeq" id="XP_053592790.1">
    <property type="nucleotide sequence ID" value="XM_053724145.1"/>
</dbReference>
<dbReference type="GO" id="GO:0019786">
    <property type="term" value="F:protein-phosphatidylethanolamide deconjugating activity"/>
    <property type="evidence" value="ECO:0007669"/>
    <property type="project" value="InterPro"/>
</dbReference>
<dbReference type="KEGG" id="crq:GCK72_003612"/>
<dbReference type="GO" id="GO:0000045">
    <property type="term" value="P:autophagosome assembly"/>
    <property type="evidence" value="ECO:0007669"/>
    <property type="project" value="TreeGrafter"/>
</dbReference>
<evidence type="ECO:0000256" key="10">
    <source>
        <dbReference type="ARBA" id="ARBA00029362"/>
    </source>
</evidence>
<evidence type="ECO:0000256" key="4">
    <source>
        <dbReference type="ARBA" id="ARBA00022490"/>
    </source>
</evidence>
<evidence type="ECO:0000256" key="2">
    <source>
        <dbReference type="ARBA" id="ARBA00010958"/>
    </source>
</evidence>
<dbReference type="CTD" id="9805799"/>
<keyword evidence="5 11" id="KW-0645">Protease</keyword>
<evidence type="ECO:0000256" key="1">
    <source>
        <dbReference type="ARBA" id="ARBA00004496"/>
    </source>
</evidence>
<dbReference type="AlphaFoldDB" id="A0A6A5HYI8"/>
<dbReference type="GO" id="GO:0016485">
    <property type="term" value="P:protein processing"/>
    <property type="evidence" value="ECO:0007669"/>
    <property type="project" value="TreeGrafter"/>
</dbReference>
<dbReference type="GeneID" id="9805799"/>
<gene>
    <name evidence="13" type="ORF">GCK72_003612</name>
</gene>
<dbReference type="InterPro" id="IPR046792">
    <property type="entry name" value="Peptidase_C54_cat"/>
</dbReference>
<dbReference type="Proteomes" id="UP000483820">
    <property type="component" value="Chromosome I"/>
</dbReference>
<dbReference type="EMBL" id="WUAV01000001">
    <property type="protein sequence ID" value="KAF1771783.1"/>
    <property type="molecule type" value="Genomic_DNA"/>
</dbReference>
<dbReference type="PANTHER" id="PTHR22624:SF49">
    <property type="entry name" value="CYSTEINE PROTEASE"/>
    <property type="match status" value="1"/>
</dbReference>
<evidence type="ECO:0000256" key="8">
    <source>
        <dbReference type="ARBA" id="ARBA00022927"/>
    </source>
</evidence>
<keyword evidence="8 11" id="KW-0653">Protein transport</keyword>
<sequence length="674" mass="77665">MMNSEVKQGVGMVETSLTSEPPFCDSFERISIDTFPIWALGRIINKEDGLEAMKKYMTSRLWFTYRRDFSPIGGTGPSTDQGWGCMLRCAQMLLGEVLLRRHIGRHFEWDIEETSEVYEKILQMFFDEKDALYSIHQIAQMGVTEGKKVSEWFGPNTAAQVIKKLTIFDDWSNIAVHVALDNILVKEDALTMATTYPSDDAVKLIMENGQIEKPRPSSGCTTDWRPLLVMIPLRLGLTSINPCYLPAIQKFFELPQCVGIIGGKPNLAHYFVGIAGTKLFYLDPHHCRAKTAKRDAGVTTNTMISSITTTDAQLDIQNQIDDSDFHKLEDLEPLPSQTSDVYTKMDDSTYHCQMMQWMEYESIDPSLALALFCETRQDFDTLCEELQKTTLPSSVPPMFEFLEKRPRYLPRFEPYTGVSMKIEMKEFDDIGAANVKIDDDFEVLDVSVDENSSNTTTEKLKKVPKFYKLLNWEKKESEKKLNNIEDLRRVNLNTLPNRTSNLSAVHLCSQNPSPCLPGLRDFEGEIRTAPRYHLSTCVVQKSMSTVMTSLFCYLRDEKKFIGNNREILKDWKIIRFCMFKNEFRNLGGLFKKINILPSANNWTHIMMVRNPIERFISGFVDKCYRKPVVSNYCNGCKKNLTCFMETELARMKEQVKRGKFLKTYEDRHFFPQSW</sequence>
<name>A0A6A5HYI8_CAERE</name>
<comment type="function">
    <text evidence="11">Cysteine protease that plays a key role in autophagy by mediating both proteolytic activation and delipidation of ATG8 family proteins.</text>
</comment>
<keyword evidence="7" id="KW-0788">Thiol protease</keyword>
<dbReference type="GO" id="GO:0000423">
    <property type="term" value="P:mitophagy"/>
    <property type="evidence" value="ECO:0007669"/>
    <property type="project" value="TreeGrafter"/>
</dbReference>
<dbReference type="Pfam" id="PF03416">
    <property type="entry name" value="Peptidase_C54"/>
    <property type="match status" value="1"/>
</dbReference>
<dbReference type="GO" id="GO:0034727">
    <property type="term" value="P:piecemeal microautophagy of the nucleus"/>
    <property type="evidence" value="ECO:0007669"/>
    <property type="project" value="TreeGrafter"/>
</dbReference>
<protein>
    <recommendedName>
        <fullName evidence="11">Cysteine protease</fullName>
        <ecNumber evidence="11">3.4.22.-</ecNumber>
    </recommendedName>
</protein>
<evidence type="ECO:0000256" key="6">
    <source>
        <dbReference type="ARBA" id="ARBA00022801"/>
    </source>
</evidence>
<dbReference type="PANTHER" id="PTHR22624">
    <property type="entry name" value="CYSTEINE PROTEASE ATG4"/>
    <property type="match status" value="1"/>
</dbReference>
<dbReference type="GO" id="GO:0004197">
    <property type="term" value="F:cysteine-type endopeptidase activity"/>
    <property type="evidence" value="ECO:0007669"/>
    <property type="project" value="TreeGrafter"/>
</dbReference>
<evidence type="ECO:0000256" key="9">
    <source>
        <dbReference type="ARBA" id="ARBA00023006"/>
    </source>
</evidence>